<name>A0A6A6JCL5_WESOR</name>
<feature type="region of interest" description="Disordered" evidence="1">
    <location>
        <begin position="277"/>
        <end position="298"/>
    </location>
</feature>
<feature type="compositionally biased region" description="Low complexity" evidence="1">
    <location>
        <begin position="26"/>
        <end position="45"/>
    </location>
</feature>
<proteinExistence type="predicted"/>
<feature type="region of interest" description="Disordered" evidence="1">
    <location>
        <begin position="1"/>
        <end position="73"/>
    </location>
</feature>
<evidence type="ECO:0000313" key="3">
    <source>
        <dbReference type="Proteomes" id="UP000800097"/>
    </source>
</evidence>
<dbReference type="RefSeq" id="XP_033650468.1">
    <property type="nucleotide sequence ID" value="XM_033799131.1"/>
</dbReference>
<sequence length="573" mass="65012">MVQRAQIVLSRLESDRGRLEGGALGTMSKSSASSPPKAMRSSSTSTITRFPSATPSTQSAPVDSPLESSGSRRPSIISRLKSSISTFSTATGGPQRLAVSPEDFLSLPESPEKRFIDSVGMVIPGVCDRKQCSHPLAHFVINWRLCNPIEYTTALADHGITFSDYTLLLAALANFLEDMPPEPKPKKYKVESGEQFGKIKQQAAQLDRLLRDITHSWRTRGVPVMVCVRSFALFTPNRVSESHIQVLHVPFPHESSPRPSEERISSDPFEIPSLAQEQDQISVSTPHRKTGSQPQTPVPTGTALFHHHHVQLKDRTRPWPLWPNAIPTSKRGLIDAQADRYGLDPYFRGYMRANVDSRTNSVSYAKFMIERENNPFINSRLDYLAAPSPAKLLRSMLARPRCPRTIWHEQLNASHVNRERYEHNRRLECRRTVESGSRLRIVSFAFRHPLYPPHTPEMTALGLSKDAYENILSSIEEIRNHERVTTWKCMPHFMCSLSFRGRRSTEQALAKVREYIRTLNKPQGKVIWTIEEIPGVYDGLPFRSGKQWEISAWNNEDQLEQGVFDTRPRLVQY</sequence>
<dbReference type="Proteomes" id="UP000800097">
    <property type="component" value="Unassembled WGS sequence"/>
</dbReference>
<reference evidence="2" key="1">
    <citation type="journal article" date="2020" name="Stud. Mycol.">
        <title>101 Dothideomycetes genomes: a test case for predicting lifestyles and emergence of pathogens.</title>
        <authorList>
            <person name="Haridas S."/>
            <person name="Albert R."/>
            <person name="Binder M."/>
            <person name="Bloem J."/>
            <person name="Labutti K."/>
            <person name="Salamov A."/>
            <person name="Andreopoulos B."/>
            <person name="Baker S."/>
            <person name="Barry K."/>
            <person name="Bills G."/>
            <person name="Bluhm B."/>
            <person name="Cannon C."/>
            <person name="Castanera R."/>
            <person name="Culley D."/>
            <person name="Daum C."/>
            <person name="Ezra D."/>
            <person name="Gonzalez J."/>
            <person name="Henrissat B."/>
            <person name="Kuo A."/>
            <person name="Liang C."/>
            <person name="Lipzen A."/>
            <person name="Lutzoni F."/>
            <person name="Magnuson J."/>
            <person name="Mondo S."/>
            <person name="Nolan M."/>
            <person name="Ohm R."/>
            <person name="Pangilinan J."/>
            <person name="Park H.-J."/>
            <person name="Ramirez L."/>
            <person name="Alfaro M."/>
            <person name="Sun H."/>
            <person name="Tritt A."/>
            <person name="Yoshinaga Y."/>
            <person name="Zwiers L.-H."/>
            <person name="Turgeon B."/>
            <person name="Goodwin S."/>
            <person name="Spatafora J."/>
            <person name="Crous P."/>
            <person name="Grigoriev I."/>
        </authorList>
    </citation>
    <scope>NUCLEOTIDE SEQUENCE</scope>
    <source>
        <strain evidence="2">CBS 379.55</strain>
    </source>
</reference>
<accession>A0A6A6JCL5</accession>
<dbReference type="AlphaFoldDB" id="A0A6A6JCL5"/>
<evidence type="ECO:0000256" key="1">
    <source>
        <dbReference type="SAM" id="MobiDB-lite"/>
    </source>
</evidence>
<evidence type="ECO:0000313" key="2">
    <source>
        <dbReference type="EMBL" id="KAF2272929.1"/>
    </source>
</evidence>
<dbReference type="EMBL" id="ML986515">
    <property type="protein sequence ID" value="KAF2272929.1"/>
    <property type="molecule type" value="Genomic_DNA"/>
</dbReference>
<organism evidence="2 3">
    <name type="scientific">Westerdykella ornata</name>
    <dbReference type="NCBI Taxonomy" id="318751"/>
    <lineage>
        <taxon>Eukaryota</taxon>
        <taxon>Fungi</taxon>
        <taxon>Dikarya</taxon>
        <taxon>Ascomycota</taxon>
        <taxon>Pezizomycotina</taxon>
        <taxon>Dothideomycetes</taxon>
        <taxon>Pleosporomycetidae</taxon>
        <taxon>Pleosporales</taxon>
        <taxon>Sporormiaceae</taxon>
        <taxon>Westerdykella</taxon>
    </lineage>
</organism>
<feature type="compositionally biased region" description="Polar residues" evidence="1">
    <location>
        <begin position="46"/>
        <end position="61"/>
    </location>
</feature>
<protein>
    <submittedName>
        <fullName evidence="2">Uncharacterized protein</fullName>
    </submittedName>
</protein>
<keyword evidence="3" id="KW-1185">Reference proteome</keyword>
<dbReference type="OrthoDB" id="3785702at2759"/>
<gene>
    <name evidence="2" type="ORF">EI97DRAFT_436534</name>
</gene>
<dbReference type="GeneID" id="54552306"/>